<dbReference type="PANTHER" id="PTHR28004:SF8">
    <property type="entry name" value="D-SERINE DEAMINASE"/>
    <property type="match status" value="1"/>
</dbReference>
<dbReference type="SUPFAM" id="SSF51419">
    <property type="entry name" value="PLP-binding barrel"/>
    <property type="match status" value="1"/>
</dbReference>
<dbReference type="PANTHER" id="PTHR28004">
    <property type="entry name" value="ZGC:162816-RELATED"/>
    <property type="match status" value="1"/>
</dbReference>
<evidence type="ECO:0000259" key="3">
    <source>
        <dbReference type="SMART" id="SM01119"/>
    </source>
</evidence>
<accession>A0A3N0BV43</accession>
<keyword evidence="2" id="KW-0456">Lyase</keyword>
<feature type="domain" description="D-serine dehydratase-like" evidence="3">
    <location>
        <begin position="284"/>
        <end position="379"/>
    </location>
</feature>
<dbReference type="Gene3D" id="3.20.20.10">
    <property type="entry name" value="Alanine racemase"/>
    <property type="match status" value="1"/>
</dbReference>
<comment type="caution">
    <text evidence="4">The sequence shown here is derived from an EMBL/GenBank/DDBJ whole genome shotgun (WGS) entry which is preliminary data.</text>
</comment>
<dbReference type="Proteomes" id="UP000273807">
    <property type="component" value="Unassembled WGS sequence"/>
</dbReference>
<gene>
    <name evidence="4" type="ORF">D7003_13485</name>
</gene>
<dbReference type="Pfam" id="PF01168">
    <property type="entry name" value="Ala_racemase_N"/>
    <property type="match status" value="1"/>
</dbReference>
<proteinExistence type="inferred from homology"/>
<sequence length="400" mass="42114">MSSFNEKQGDAEGRIAAEAAVAPAYPQLRLDRAALESNIRVMARWCRERGVELAPHVKTTMSEPIIARQLAAGATGVTVATVDQVAAALGWGHRNVLVANEIVDRLGLTRVRAWLLQDAGREIRCFVDSAAGVAAAAEIFDAHAGAVLEVLIDVGTPGGRTGVRTLDEALALAERVRAAPGLRLVGVAGYEGVVPNSREKSTVAAVDRHCRLVRDVYLAAASFFETPAPVYSMGGSAFPDRVVEVLPGEDQVPGTRVLLRSGCYVTHDHGTYAGVSQVSGLTPALTVRGAVLSVPEEGMAVVGAGKRDLPYDAGLPVFLAARTADGDVKPGATAVVRSLFDHHAVLTGAGGLDVGDTVDFGISHPCSAFDRWPDYVVTDGDGNDVDVWHTDFHRSSLTQP</sequence>
<evidence type="ECO:0000256" key="2">
    <source>
        <dbReference type="ARBA" id="ARBA00023239"/>
    </source>
</evidence>
<evidence type="ECO:0000313" key="4">
    <source>
        <dbReference type="EMBL" id="RNL52977.1"/>
    </source>
</evidence>
<keyword evidence="5" id="KW-1185">Reference proteome</keyword>
<dbReference type="InterPro" id="IPR042208">
    <property type="entry name" value="D-ser_dehydrat-like_sf"/>
</dbReference>
<dbReference type="SMART" id="SM01119">
    <property type="entry name" value="D-ser_dehydrat"/>
    <property type="match status" value="1"/>
</dbReference>
<reference evidence="4 5" key="1">
    <citation type="submission" date="2018-10" db="EMBL/GenBank/DDBJ databases">
        <title>Genome sequencing of Arthrobacter oryzae TNB02.</title>
        <authorList>
            <person name="Cho Y.-J."/>
            <person name="Cho A."/>
            <person name="Kim O.-S."/>
        </authorList>
    </citation>
    <scope>NUCLEOTIDE SEQUENCE [LARGE SCALE GENOMIC DNA]</scope>
    <source>
        <strain evidence="4 5">TNB02</strain>
    </source>
</reference>
<dbReference type="GO" id="GO:0016829">
    <property type="term" value="F:lyase activity"/>
    <property type="evidence" value="ECO:0007669"/>
    <property type="project" value="UniProtKB-KW"/>
</dbReference>
<organism evidence="4 5">
    <name type="scientific">Arthrobacter oryzae</name>
    <dbReference type="NCBI Taxonomy" id="409290"/>
    <lineage>
        <taxon>Bacteria</taxon>
        <taxon>Bacillati</taxon>
        <taxon>Actinomycetota</taxon>
        <taxon>Actinomycetes</taxon>
        <taxon>Micrococcales</taxon>
        <taxon>Micrococcaceae</taxon>
        <taxon>Arthrobacter</taxon>
    </lineage>
</organism>
<dbReference type="EMBL" id="RBED01000111">
    <property type="protein sequence ID" value="RNL52977.1"/>
    <property type="molecule type" value="Genomic_DNA"/>
</dbReference>
<dbReference type="InterPro" id="IPR026956">
    <property type="entry name" value="D-ser_dehydrat-like_dom"/>
</dbReference>
<dbReference type="AlphaFoldDB" id="A0A3N0BV43"/>
<name>A0A3N0BV43_9MICC</name>
<protein>
    <recommendedName>
        <fullName evidence="3">D-serine dehydratase-like domain-containing protein</fullName>
    </recommendedName>
</protein>
<dbReference type="Pfam" id="PF14031">
    <property type="entry name" value="D-ser_dehydrat"/>
    <property type="match status" value="1"/>
</dbReference>
<evidence type="ECO:0000256" key="1">
    <source>
        <dbReference type="ARBA" id="ARBA00005323"/>
    </source>
</evidence>
<dbReference type="InterPro" id="IPR001608">
    <property type="entry name" value="Ala_racemase_N"/>
</dbReference>
<dbReference type="Gene3D" id="2.40.37.20">
    <property type="entry name" value="D-serine dehydratase-like domain"/>
    <property type="match status" value="1"/>
</dbReference>
<dbReference type="OrthoDB" id="9811417at2"/>
<evidence type="ECO:0000313" key="5">
    <source>
        <dbReference type="Proteomes" id="UP000273807"/>
    </source>
</evidence>
<dbReference type="InterPro" id="IPR051466">
    <property type="entry name" value="D-amino_acid_metab_enzyme"/>
</dbReference>
<dbReference type="InterPro" id="IPR029066">
    <property type="entry name" value="PLP-binding_barrel"/>
</dbReference>
<dbReference type="RefSeq" id="WP_123255938.1">
    <property type="nucleotide sequence ID" value="NZ_RBED01000111.1"/>
</dbReference>
<comment type="similarity">
    <text evidence="1">Belongs to the DSD1 family.</text>
</comment>